<reference evidence="1" key="2">
    <citation type="submission" date="2020-11" db="EMBL/GenBank/DDBJ databases">
        <authorList>
            <person name="McCartney M.A."/>
            <person name="Auch B."/>
            <person name="Kono T."/>
            <person name="Mallez S."/>
            <person name="Becker A."/>
            <person name="Gohl D.M."/>
            <person name="Silverstein K.A.T."/>
            <person name="Koren S."/>
            <person name="Bechman K.B."/>
            <person name="Herman A."/>
            <person name="Abrahante J.E."/>
            <person name="Garbe J."/>
        </authorList>
    </citation>
    <scope>NUCLEOTIDE SEQUENCE</scope>
    <source>
        <strain evidence="1">Duluth1</strain>
        <tissue evidence="1">Whole animal</tissue>
    </source>
</reference>
<gene>
    <name evidence="1" type="ORF">DPMN_104056</name>
</gene>
<evidence type="ECO:0000313" key="2">
    <source>
        <dbReference type="Proteomes" id="UP000828390"/>
    </source>
</evidence>
<protein>
    <submittedName>
        <fullName evidence="1">Uncharacterized protein</fullName>
    </submittedName>
</protein>
<dbReference type="Proteomes" id="UP000828390">
    <property type="component" value="Unassembled WGS sequence"/>
</dbReference>
<name>A0A9D4HB90_DREPO</name>
<keyword evidence="2" id="KW-1185">Reference proteome</keyword>
<dbReference type="PANTHER" id="PTHR47018">
    <property type="entry name" value="CXC DOMAIN-CONTAINING PROTEIN-RELATED"/>
    <property type="match status" value="1"/>
</dbReference>
<sequence length="53" mass="6037">MDKVKDTMAFLNPGQVVVLTADQPVYALTKQIQLRWPEIYGEDKIVMMFGGLH</sequence>
<organism evidence="1 2">
    <name type="scientific">Dreissena polymorpha</name>
    <name type="common">Zebra mussel</name>
    <name type="synonym">Mytilus polymorpha</name>
    <dbReference type="NCBI Taxonomy" id="45954"/>
    <lineage>
        <taxon>Eukaryota</taxon>
        <taxon>Metazoa</taxon>
        <taxon>Spiralia</taxon>
        <taxon>Lophotrochozoa</taxon>
        <taxon>Mollusca</taxon>
        <taxon>Bivalvia</taxon>
        <taxon>Autobranchia</taxon>
        <taxon>Heteroconchia</taxon>
        <taxon>Euheterodonta</taxon>
        <taxon>Imparidentia</taxon>
        <taxon>Neoheterodontei</taxon>
        <taxon>Myida</taxon>
        <taxon>Dreissenoidea</taxon>
        <taxon>Dreissenidae</taxon>
        <taxon>Dreissena</taxon>
    </lineage>
</organism>
<dbReference type="EMBL" id="JAIWYP010000004">
    <property type="protein sequence ID" value="KAH3830803.1"/>
    <property type="molecule type" value="Genomic_DNA"/>
</dbReference>
<comment type="caution">
    <text evidence="1">The sequence shown here is derived from an EMBL/GenBank/DDBJ whole genome shotgun (WGS) entry which is preliminary data.</text>
</comment>
<proteinExistence type="predicted"/>
<accession>A0A9D4HB90</accession>
<evidence type="ECO:0000313" key="1">
    <source>
        <dbReference type="EMBL" id="KAH3830803.1"/>
    </source>
</evidence>
<dbReference type="PANTHER" id="PTHR47018:SF1">
    <property type="entry name" value="TESMIN_TSO1-LIKE CXC DOMAIN-CONTAINING PROTEIN"/>
    <property type="match status" value="1"/>
</dbReference>
<dbReference type="AlphaFoldDB" id="A0A9D4HB90"/>
<reference evidence="1" key="1">
    <citation type="journal article" date="2019" name="bioRxiv">
        <title>The Genome of the Zebra Mussel, Dreissena polymorpha: A Resource for Invasive Species Research.</title>
        <authorList>
            <person name="McCartney M.A."/>
            <person name="Auch B."/>
            <person name="Kono T."/>
            <person name="Mallez S."/>
            <person name="Zhang Y."/>
            <person name="Obille A."/>
            <person name="Becker A."/>
            <person name="Abrahante J.E."/>
            <person name="Garbe J."/>
            <person name="Badalamenti J.P."/>
            <person name="Herman A."/>
            <person name="Mangelson H."/>
            <person name="Liachko I."/>
            <person name="Sullivan S."/>
            <person name="Sone E.D."/>
            <person name="Koren S."/>
            <person name="Silverstein K.A.T."/>
            <person name="Beckman K.B."/>
            <person name="Gohl D.M."/>
        </authorList>
    </citation>
    <scope>NUCLEOTIDE SEQUENCE</scope>
    <source>
        <strain evidence="1">Duluth1</strain>
        <tissue evidence="1">Whole animal</tissue>
    </source>
</reference>